<evidence type="ECO:0000313" key="1">
    <source>
        <dbReference type="EMBL" id="JAH30612.1"/>
    </source>
</evidence>
<name>A0A0E9RP63_ANGAN</name>
<sequence>MLQSFNYTRLQTQLIVSLSRVFCTKQSHAQWTLTTLRTMFW</sequence>
<dbReference type="EMBL" id="GBXM01061395">
    <property type="protein sequence ID" value="JAH47182.1"/>
    <property type="molecule type" value="Transcribed_RNA"/>
</dbReference>
<accession>A0A0E9RP63</accession>
<organism evidence="1">
    <name type="scientific">Anguilla anguilla</name>
    <name type="common">European freshwater eel</name>
    <name type="synonym">Muraena anguilla</name>
    <dbReference type="NCBI Taxonomy" id="7936"/>
    <lineage>
        <taxon>Eukaryota</taxon>
        <taxon>Metazoa</taxon>
        <taxon>Chordata</taxon>
        <taxon>Craniata</taxon>
        <taxon>Vertebrata</taxon>
        <taxon>Euteleostomi</taxon>
        <taxon>Actinopterygii</taxon>
        <taxon>Neopterygii</taxon>
        <taxon>Teleostei</taxon>
        <taxon>Anguilliformes</taxon>
        <taxon>Anguillidae</taxon>
        <taxon>Anguilla</taxon>
    </lineage>
</organism>
<dbReference type="EMBL" id="GBXM01077011">
    <property type="protein sequence ID" value="JAH31566.1"/>
    <property type="molecule type" value="Transcribed_RNA"/>
</dbReference>
<reference evidence="1" key="2">
    <citation type="journal article" date="2015" name="Fish Shellfish Immunol.">
        <title>Early steps in the European eel (Anguilla anguilla)-Vibrio vulnificus interaction in the gills: Role of the RtxA13 toxin.</title>
        <authorList>
            <person name="Callol A."/>
            <person name="Pajuelo D."/>
            <person name="Ebbesson L."/>
            <person name="Teles M."/>
            <person name="MacKenzie S."/>
            <person name="Amaro C."/>
        </authorList>
    </citation>
    <scope>NUCLEOTIDE SEQUENCE</scope>
</reference>
<dbReference type="EMBL" id="GBXM01077965">
    <property type="protein sequence ID" value="JAH30612.1"/>
    <property type="molecule type" value="Transcribed_RNA"/>
</dbReference>
<protein>
    <submittedName>
        <fullName evidence="1">Uncharacterized protein</fullName>
    </submittedName>
</protein>
<proteinExistence type="predicted"/>
<reference evidence="1" key="1">
    <citation type="submission" date="2014-11" db="EMBL/GenBank/DDBJ databases">
        <authorList>
            <person name="Amaro Gonzalez C."/>
        </authorList>
    </citation>
    <scope>NUCLEOTIDE SEQUENCE</scope>
</reference>
<dbReference type="AlphaFoldDB" id="A0A0E9RP63"/>